<dbReference type="Pfam" id="PF07859">
    <property type="entry name" value="Abhydrolase_3"/>
    <property type="match status" value="1"/>
</dbReference>
<reference evidence="3 4" key="1">
    <citation type="submission" date="2016-09" db="EMBL/GenBank/DDBJ databases">
        <title>Vagococcus teuberi sp. nov., isolated from the Malian artisanal sour milk fene.</title>
        <authorList>
            <person name="Wullschleger S."/>
            <person name="Seifert C."/>
            <person name="Baumgartner S."/>
            <person name="Lacroix C."/>
            <person name="Bonfoh B."/>
            <person name="Stevens M.J."/>
            <person name="Meile L."/>
        </authorList>
    </citation>
    <scope>NUCLEOTIDE SEQUENCE [LARGE SCALE GENOMIC DNA]</scope>
    <source>
        <strain evidence="3 4">DSM 21459</strain>
    </source>
</reference>
<dbReference type="InterPro" id="IPR013094">
    <property type="entry name" value="AB_hydrolase_3"/>
</dbReference>
<organism evidence="3 4">
    <name type="scientific">Vagococcus teuberi</name>
    <dbReference type="NCBI Taxonomy" id="519472"/>
    <lineage>
        <taxon>Bacteria</taxon>
        <taxon>Bacillati</taxon>
        <taxon>Bacillota</taxon>
        <taxon>Bacilli</taxon>
        <taxon>Lactobacillales</taxon>
        <taxon>Enterococcaceae</taxon>
        <taxon>Vagococcus</taxon>
    </lineage>
</organism>
<sequence length="281" mass="32345">MTVYSYSDRENNQIDATFHKSTKQNKDNPLIIYIHGGGLIYGSKDDLPLVHIEKFTQLGFNILALDYPLIPESSLETLINSLLDGINWGISKFTTNDDFILFGRSAGAYLSLILSAKFLDIKPKAIISFYGYYSLMDKELKKPSDFYAQYPLLDDVMIAPLIQKQPLFNAPIEQRFPIYLSYRQRGIWVSKMLAHVSNIENYSLADDDIRTLPPLFIAVSKDDQDVPYTQSIYLHDLATKSDIYTLNGLPHDFDRLVDDVQTKKAYHQLMNWLICLQKRRL</sequence>
<dbReference type="GO" id="GO:0016787">
    <property type="term" value="F:hydrolase activity"/>
    <property type="evidence" value="ECO:0007669"/>
    <property type="project" value="UniProtKB-KW"/>
</dbReference>
<dbReference type="PANTHER" id="PTHR48081">
    <property type="entry name" value="AB HYDROLASE SUPERFAMILY PROTEIN C4A8.06C"/>
    <property type="match status" value="1"/>
</dbReference>
<dbReference type="SUPFAM" id="SSF53474">
    <property type="entry name" value="alpha/beta-Hydrolases"/>
    <property type="match status" value="1"/>
</dbReference>
<gene>
    <name evidence="3" type="ORF">BHY08_04300</name>
</gene>
<dbReference type="InterPro" id="IPR029058">
    <property type="entry name" value="AB_hydrolase_fold"/>
</dbReference>
<dbReference type="RefSeq" id="WP_071456704.1">
    <property type="nucleotide sequence ID" value="NZ_CP017267.1"/>
</dbReference>
<dbReference type="Gene3D" id="3.40.50.1820">
    <property type="entry name" value="alpha/beta hydrolase"/>
    <property type="match status" value="1"/>
</dbReference>
<feature type="domain" description="Alpha/beta hydrolase fold-3" evidence="2">
    <location>
        <begin position="31"/>
        <end position="159"/>
    </location>
</feature>
<evidence type="ECO:0000313" key="3">
    <source>
        <dbReference type="EMBL" id="APB31119.1"/>
    </source>
</evidence>
<dbReference type="EMBL" id="CP017267">
    <property type="protein sequence ID" value="APB31119.1"/>
    <property type="molecule type" value="Genomic_DNA"/>
</dbReference>
<dbReference type="KEGG" id="vte:BHY08_04300"/>
<dbReference type="AlphaFoldDB" id="A0A1J0A5D4"/>
<name>A0A1J0A5D4_9ENTE</name>
<dbReference type="STRING" id="519472.BHY08_04300"/>
<accession>A0A1J0A5D4</accession>
<dbReference type="Proteomes" id="UP000191200">
    <property type="component" value="Chromosome"/>
</dbReference>
<keyword evidence="1" id="KW-0378">Hydrolase</keyword>
<protein>
    <recommendedName>
        <fullName evidence="2">Alpha/beta hydrolase fold-3 domain-containing protein</fullName>
    </recommendedName>
</protein>
<dbReference type="OrthoDB" id="9815425at2"/>
<keyword evidence="4" id="KW-1185">Reference proteome</keyword>
<dbReference type="InterPro" id="IPR050300">
    <property type="entry name" value="GDXG_lipolytic_enzyme"/>
</dbReference>
<evidence type="ECO:0000313" key="4">
    <source>
        <dbReference type="Proteomes" id="UP000191200"/>
    </source>
</evidence>
<evidence type="ECO:0000259" key="2">
    <source>
        <dbReference type="Pfam" id="PF07859"/>
    </source>
</evidence>
<evidence type="ECO:0000256" key="1">
    <source>
        <dbReference type="ARBA" id="ARBA00022801"/>
    </source>
</evidence>
<proteinExistence type="predicted"/>